<dbReference type="RefSeq" id="WP_152306760.1">
    <property type="nucleotide sequence ID" value="NZ_CP043617.1"/>
</dbReference>
<evidence type="ECO:0000313" key="2">
    <source>
        <dbReference type="EMBL" id="QFR48817.1"/>
    </source>
</evidence>
<evidence type="ECO:0000256" key="1">
    <source>
        <dbReference type="SAM" id="Phobius"/>
    </source>
</evidence>
<accession>A0A5P8NZP0</accession>
<dbReference type="AlphaFoldDB" id="A0A5P8NZP0"/>
<organism evidence="2 3">
    <name type="scientific">Sulfurimonas lithotrophica</name>
    <dbReference type="NCBI Taxonomy" id="2590022"/>
    <lineage>
        <taxon>Bacteria</taxon>
        <taxon>Pseudomonadati</taxon>
        <taxon>Campylobacterota</taxon>
        <taxon>Epsilonproteobacteria</taxon>
        <taxon>Campylobacterales</taxon>
        <taxon>Sulfurimonadaceae</taxon>
        <taxon>Sulfurimonas</taxon>
    </lineage>
</organism>
<dbReference type="Proteomes" id="UP000326944">
    <property type="component" value="Chromosome"/>
</dbReference>
<sequence length="129" mass="14718">MSIDKIKRVRILMTYSVGVAYFISMQFLPDPEGNVGTAIQALGVAILIFTLLYGLFSDWMYYKQLIEQGANIEYDTFQKVGIVFNIVALCIITMAVYNELFSGNLNVFSLVIIVPLIYLFLKFIFFKNT</sequence>
<feature type="transmembrane region" description="Helical" evidence="1">
    <location>
        <begin position="12"/>
        <end position="29"/>
    </location>
</feature>
<dbReference type="KEGG" id="sulg:FJR48_03405"/>
<evidence type="ECO:0000313" key="3">
    <source>
        <dbReference type="Proteomes" id="UP000326944"/>
    </source>
</evidence>
<keyword evidence="1" id="KW-1133">Transmembrane helix</keyword>
<name>A0A5P8NZP0_9BACT</name>
<keyword evidence="3" id="KW-1185">Reference proteome</keyword>
<keyword evidence="1" id="KW-0812">Transmembrane</keyword>
<keyword evidence="1" id="KW-0472">Membrane</keyword>
<feature type="transmembrane region" description="Helical" evidence="1">
    <location>
        <begin position="35"/>
        <end position="56"/>
    </location>
</feature>
<reference evidence="2 3" key="1">
    <citation type="submission" date="2019-09" db="EMBL/GenBank/DDBJ databases">
        <title>Sulfurimonas gotlandica sp. nov., a chemoautotrophic and psychrotolerant epsilonproteobacterium isolated from a pelagic redoxcline, and an emended description of the genus Sulfurimonas.</title>
        <authorList>
            <person name="Wang S."/>
            <person name="Jiang L."/>
            <person name="Shao S."/>
        </authorList>
    </citation>
    <scope>NUCLEOTIDE SEQUENCE [LARGE SCALE GENOMIC DNA]</scope>
    <source>
        <strain evidence="2 3">GYSZ_1</strain>
    </source>
</reference>
<proteinExistence type="predicted"/>
<dbReference type="EMBL" id="CP043617">
    <property type="protein sequence ID" value="QFR48817.1"/>
    <property type="molecule type" value="Genomic_DNA"/>
</dbReference>
<feature type="transmembrane region" description="Helical" evidence="1">
    <location>
        <begin position="103"/>
        <end position="125"/>
    </location>
</feature>
<feature type="transmembrane region" description="Helical" evidence="1">
    <location>
        <begin position="77"/>
        <end position="97"/>
    </location>
</feature>
<protein>
    <submittedName>
        <fullName evidence="2">Uncharacterized protein</fullName>
    </submittedName>
</protein>
<gene>
    <name evidence="2" type="ORF">FJR48_03405</name>
</gene>